<evidence type="ECO:0000259" key="1">
    <source>
        <dbReference type="Pfam" id="PF00903"/>
    </source>
</evidence>
<sequence>MPLDHFSVIVPAAKLDGMVEFLISSLGHLGFKEHMRPIPTVIGMGDAMPFLWLYGAEAAEGDVATTQEKLIKMQHIAFTAENAEQVRAYHAAALKAGGTCNGAPGPRPQYHPGYYGAFVLDPVCGINVEVVCHSCVGEA</sequence>
<organism evidence="2 3">
    <name type="scientific">Venustampulla echinocandica</name>
    <dbReference type="NCBI Taxonomy" id="2656787"/>
    <lineage>
        <taxon>Eukaryota</taxon>
        <taxon>Fungi</taxon>
        <taxon>Dikarya</taxon>
        <taxon>Ascomycota</taxon>
        <taxon>Pezizomycotina</taxon>
        <taxon>Leotiomycetes</taxon>
        <taxon>Helotiales</taxon>
        <taxon>Pleuroascaceae</taxon>
        <taxon>Venustampulla</taxon>
    </lineage>
</organism>
<dbReference type="OrthoDB" id="10249419at2759"/>
<dbReference type="AlphaFoldDB" id="A0A370TJL5"/>
<dbReference type="EMBL" id="NPIC01000005">
    <property type="protein sequence ID" value="RDL35720.1"/>
    <property type="molecule type" value="Genomic_DNA"/>
</dbReference>
<dbReference type="PANTHER" id="PTHR35006">
    <property type="entry name" value="GLYOXALASE FAMILY PROTEIN (AFU_ORTHOLOGUE AFUA_5G14830)"/>
    <property type="match status" value="1"/>
</dbReference>
<comment type="caution">
    <text evidence="2">The sequence shown here is derived from an EMBL/GenBank/DDBJ whole genome shotgun (WGS) entry which is preliminary data.</text>
</comment>
<dbReference type="RefSeq" id="XP_031868376.1">
    <property type="nucleotide sequence ID" value="XM_032014955.1"/>
</dbReference>
<keyword evidence="3" id="KW-1185">Reference proteome</keyword>
<feature type="domain" description="Glyoxalase/fosfomycin resistance/dioxygenase" evidence="1">
    <location>
        <begin position="53"/>
        <end position="130"/>
    </location>
</feature>
<dbReference type="GeneID" id="43599181"/>
<dbReference type="CDD" id="cd07262">
    <property type="entry name" value="VOC_like"/>
    <property type="match status" value="1"/>
</dbReference>
<dbReference type="PANTHER" id="PTHR35006:SF2">
    <property type="entry name" value="GLYOXALASE FAMILY PROTEIN (AFU_ORTHOLOGUE AFUA_5G14830)"/>
    <property type="match status" value="1"/>
</dbReference>
<dbReference type="InterPro" id="IPR029068">
    <property type="entry name" value="Glyas_Bleomycin-R_OHBP_Dase"/>
</dbReference>
<protein>
    <recommendedName>
        <fullName evidence="1">Glyoxalase/fosfomycin resistance/dioxygenase domain-containing protein</fullName>
    </recommendedName>
</protein>
<dbReference type="Gene3D" id="3.10.180.10">
    <property type="entry name" value="2,3-Dihydroxybiphenyl 1,2-Dioxygenase, domain 1"/>
    <property type="match status" value="1"/>
</dbReference>
<dbReference type="InterPro" id="IPR004360">
    <property type="entry name" value="Glyas_Fos-R_dOase_dom"/>
</dbReference>
<evidence type="ECO:0000313" key="2">
    <source>
        <dbReference type="EMBL" id="RDL35720.1"/>
    </source>
</evidence>
<dbReference type="STRING" id="2656787.A0A370TJL5"/>
<gene>
    <name evidence="2" type="ORF">BP5553_06332</name>
</gene>
<evidence type="ECO:0000313" key="3">
    <source>
        <dbReference type="Proteomes" id="UP000254866"/>
    </source>
</evidence>
<accession>A0A370TJL5</accession>
<dbReference type="SUPFAM" id="SSF54593">
    <property type="entry name" value="Glyoxalase/Bleomycin resistance protein/Dihydroxybiphenyl dioxygenase"/>
    <property type="match status" value="1"/>
</dbReference>
<reference evidence="2 3" key="1">
    <citation type="journal article" date="2018" name="IMA Fungus">
        <title>IMA Genome-F 9: Draft genome sequence of Annulohypoxylon stygium, Aspergillus mulundensis, Berkeleyomyces basicola (syn. Thielaviopsis basicola), Ceratocystis smalleyi, two Cercospora beticola strains, Coleophoma cylindrospora, Fusarium fracticaudum, Phialophora cf. hyalina, and Morchella septimelata.</title>
        <authorList>
            <person name="Wingfield B.D."/>
            <person name="Bills G.F."/>
            <person name="Dong Y."/>
            <person name="Huang W."/>
            <person name="Nel W.J."/>
            <person name="Swalarsk-Parry B.S."/>
            <person name="Vaghefi N."/>
            <person name="Wilken P.M."/>
            <person name="An Z."/>
            <person name="de Beer Z.W."/>
            <person name="De Vos L."/>
            <person name="Chen L."/>
            <person name="Duong T.A."/>
            <person name="Gao Y."/>
            <person name="Hammerbacher A."/>
            <person name="Kikkert J.R."/>
            <person name="Li Y."/>
            <person name="Li H."/>
            <person name="Li K."/>
            <person name="Li Q."/>
            <person name="Liu X."/>
            <person name="Ma X."/>
            <person name="Naidoo K."/>
            <person name="Pethybridge S.J."/>
            <person name="Sun J."/>
            <person name="Steenkamp E.T."/>
            <person name="van der Nest M.A."/>
            <person name="van Wyk S."/>
            <person name="Wingfield M.J."/>
            <person name="Xiong C."/>
            <person name="Yue Q."/>
            <person name="Zhang X."/>
        </authorList>
    </citation>
    <scope>NUCLEOTIDE SEQUENCE [LARGE SCALE GENOMIC DNA]</scope>
    <source>
        <strain evidence="2 3">BP 5553</strain>
    </source>
</reference>
<dbReference type="Proteomes" id="UP000254866">
    <property type="component" value="Unassembled WGS sequence"/>
</dbReference>
<proteinExistence type="predicted"/>
<dbReference type="Pfam" id="PF00903">
    <property type="entry name" value="Glyoxalase"/>
    <property type="match status" value="1"/>
</dbReference>
<name>A0A370TJL5_9HELO</name>